<keyword evidence="5" id="KW-0067">ATP-binding</keyword>
<evidence type="ECO:0000313" key="7">
    <source>
        <dbReference type="EMBL" id="PPQ96721.1"/>
    </source>
</evidence>
<protein>
    <recommendedName>
        <fullName evidence="6">Protein kinase domain-containing protein</fullName>
    </recommendedName>
</protein>
<organism evidence="7 8">
    <name type="scientific">Gymnopilus dilepis</name>
    <dbReference type="NCBI Taxonomy" id="231916"/>
    <lineage>
        <taxon>Eukaryota</taxon>
        <taxon>Fungi</taxon>
        <taxon>Dikarya</taxon>
        <taxon>Basidiomycota</taxon>
        <taxon>Agaricomycotina</taxon>
        <taxon>Agaricomycetes</taxon>
        <taxon>Agaricomycetidae</taxon>
        <taxon>Agaricales</taxon>
        <taxon>Agaricineae</taxon>
        <taxon>Hymenogastraceae</taxon>
        <taxon>Gymnopilus</taxon>
    </lineage>
</organism>
<dbReference type="PROSITE" id="PS50011">
    <property type="entry name" value="PROTEIN_KINASE_DOM"/>
    <property type="match status" value="1"/>
</dbReference>
<dbReference type="PANTHER" id="PTHR45646:SF11">
    <property type="entry name" value="SERINE_THREONINE-PROTEIN KINASE DOA"/>
    <property type="match status" value="1"/>
</dbReference>
<dbReference type="GO" id="GO:0005524">
    <property type="term" value="F:ATP binding"/>
    <property type="evidence" value="ECO:0007669"/>
    <property type="project" value="UniProtKB-KW"/>
</dbReference>
<accession>A0A409Y164</accession>
<dbReference type="GO" id="GO:0043484">
    <property type="term" value="P:regulation of RNA splicing"/>
    <property type="evidence" value="ECO:0007669"/>
    <property type="project" value="TreeGrafter"/>
</dbReference>
<dbReference type="InterPro" id="IPR000719">
    <property type="entry name" value="Prot_kinase_dom"/>
</dbReference>
<evidence type="ECO:0000313" key="8">
    <source>
        <dbReference type="Proteomes" id="UP000284706"/>
    </source>
</evidence>
<dbReference type="InterPro" id="IPR051175">
    <property type="entry name" value="CLK_kinases"/>
</dbReference>
<dbReference type="EMBL" id="NHYE01001334">
    <property type="protein sequence ID" value="PPQ96721.1"/>
    <property type="molecule type" value="Genomic_DNA"/>
</dbReference>
<dbReference type="Pfam" id="PF00069">
    <property type="entry name" value="Pkinase"/>
    <property type="match status" value="1"/>
</dbReference>
<name>A0A409Y164_9AGAR</name>
<evidence type="ECO:0000259" key="6">
    <source>
        <dbReference type="PROSITE" id="PS50011"/>
    </source>
</evidence>
<evidence type="ECO:0000256" key="4">
    <source>
        <dbReference type="ARBA" id="ARBA00022777"/>
    </source>
</evidence>
<keyword evidence="2" id="KW-0808">Transferase</keyword>
<keyword evidence="3" id="KW-0547">Nucleotide-binding</keyword>
<keyword evidence="8" id="KW-1185">Reference proteome</keyword>
<reference evidence="7 8" key="1">
    <citation type="journal article" date="2018" name="Evol. Lett.">
        <title>Horizontal gene cluster transfer increased hallucinogenic mushroom diversity.</title>
        <authorList>
            <person name="Reynolds H.T."/>
            <person name="Vijayakumar V."/>
            <person name="Gluck-Thaler E."/>
            <person name="Korotkin H.B."/>
            <person name="Matheny P.B."/>
            <person name="Slot J.C."/>
        </authorList>
    </citation>
    <scope>NUCLEOTIDE SEQUENCE [LARGE SCALE GENOMIC DNA]</scope>
    <source>
        <strain evidence="7 8">SRW20</strain>
    </source>
</reference>
<dbReference type="GO" id="GO:0005634">
    <property type="term" value="C:nucleus"/>
    <property type="evidence" value="ECO:0007669"/>
    <property type="project" value="TreeGrafter"/>
</dbReference>
<evidence type="ECO:0000256" key="2">
    <source>
        <dbReference type="ARBA" id="ARBA00022679"/>
    </source>
</evidence>
<gene>
    <name evidence="7" type="ORF">CVT26_010274</name>
</gene>
<proteinExistence type="predicted"/>
<dbReference type="SMART" id="SM00220">
    <property type="entry name" value="S_TKc"/>
    <property type="match status" value="1"/>
</dbReference>
<dbReference type="GO" id="GO:0004674">
    <property type="term" value="F:protein serine/threonine kinase activity"/>
    <property type="evidence" value="ECO:0007669"/>
    <property type="project" value="UniProtKB-KW"/>
</dbReference>
<dbReference type="AlphaFoldDB" id="A0A409Y164"/>
<evidence type="ECO:0000256" key="1">
    <source>
        <dbReference type="ARBA" id="ARBA00022527"/>
    </source>
</evidence>
<keyword evidence="4" id="KW-0418">Kinase</keyword>
<dbReference type="Proteomes" id="UP000284706">
    <property type="component" value="Unassembled WGS sequence"/>
</dbReference>
<keyword evidence="1" id="KW-0723">Serine/threonine-protein kinase</keyword>
<feature type="domain" description="Protein kinase" evidence="6">
    <location>
        <begin position="24"/>
        <end position="340"/>
    </location>
</feature>
<dbReference type="InterPro" id="IPR011009">
    <property type="entry name" value="Kinase-like_dom_sf"/>
</dbReference>
<dbReference type="PANTHER" id="PTHR45646">
    <property type="entry name" value="SERINE/THREONINE-PROTEIN KINASE DOA-RELATED"/>
    <property type="match status" value="1"/>
</dbReference>
<evidence type="ECO:0000256" key="3">
    <source>
        <dbReference type="ARBA" id="ARBA00022741"/>
    </source>
</evidence>
<comment type="caution">
    <text evidence="7">The sequence shown here is derived from an EMBL/GenBank/DDBJ whole genome shotgun (WGS) entry which is preliminary data.</text>
</comment>
<sequence>MPKVSSHIKDMVSYKVAQLIANRYCITRVLRSGGGYQILKVVDTSTERIKLVKAISRVKTRDKEITGNLAWLRSRRTSDGRHSPLLDHFCTGSMWFMVFDYPKATLRDILRSQELMPLPMRHIREIICQIVNGVLSLHRQEIFHLDIRPESIEILDMTAVTESIYEGDGRFKEKAFLRCTRLSLVFLGDAGVTLDQNAGTDQYRAPELVFGWVSKFRTDNFSIGCVLWELVLLKPLFAACEPGSLYARAKAHMYSAVLGPFTREMRQQIMHFNRGIFSADSTALNDLQEMPPSIKEFVATASRPEDVIEDEEALEVFGCLTKLSPTDRLSLNNVLALNYFDQRL</sequence>
<dbReference type="OrthoDB" id="347657at2759"/>
<dbReference type="Gene3D" id="3.30.200.20">
    <property type="entry name" value="Phosphorylase Kinase, domain 1"/>
    <property type="match status" value="1"/>
</dbReference>
<evidence type="ECO:0000256" key="5">
    <source>
        <dbReference type="ARBA" id="ARBA00022840"/>
    </source>
</evidence>
<dbReference type="InParanoid" id="A0A409Y164"/>
<dbReference type="SUPFAM" id="SSF56112">
    <property type="entry name" value="Protein kinase-like (PK-like)"/>
    <property type="match status" value="1"/>
</dbReference>
<dbReference type="Gene3D" id="1.10.510.10">
    <property type="entry name" value="Transferase(Phosphotransferase) domain 1"/>
    <property type="match status" value="1"/>
</dbReference>